<dbReference type="Gene3D" id="1.10.510.10">
    <property type="entry name" value="Transferase(Phosphotransferase) domain 1"/>
    <property type="match status" value="1"/>
</dbReference>
<dbReference type="Proteomes" id="UP001163850">
    <property type="component" value="Unassembled WGS sequence"/>
</dbReference>
<feature type="domain" description="Fungal-type protein kinase" evidence="2">
    <location>
        <begin position="254"/>
        <end position="681"/>
    </location>
</feature>
<dbReference type="SUPFAM" id="SSF56112">
    <property type="entry name" value="Protein kinase-like (PK-like)"/>
    <property type="match status" value="1"/>
</dbReference>
<feature type="region of interest" description="Disordered" evidence="1">
    <location>
        <begin position="193"/>
        <end position="239"/>
    </location>
</feature>
<protein>
    <recommendedName>
        <fullName evidence="2">Fungal-type protein kinase domain-containing protein</fullName>
    </recommendedName>
</protein>
<feature type="region of interest" description="Disordered" evidence="1">
    <location>
        <begin position="802"/>
        <end position="824"/>
    </location>
</feature>
<dbReference type="AlphaFoldDB" id="A0AA38Q2H3"/>
<dbReference type="PROSITE" id="PS51257">
    <property type="entry name" value="PROKAR_LIPOPROTEIN"/>
    <property type="match status" value="1"/>
</dbReference>
<dbReference type="EMBL" id="MU801960">
    <property type="protein sequence ID" value="KAJ3985535.1"/>
    <property type="molecule type" value="Genomic_DNA"/>
</dbReference>
<dbReference type="PANTHER" id="PTHR38248">
    <property type="entry name" value="FUNK1 6"/>
    <property type="match status" value="1"/>
</dbReference>
<accession>A0AA38Q2H3</accession>
<dbReference type="PANTHER" id="PTHR38248:SF2">
    <property type="entry name" value="FUNK1 11"/>
    <property type="match status" value="1"/>
</dbReference>
<feature type="region of interest" description="Disordered" evidence="1">
    <location>
        <begin position="1"/>
        <end position="27"/>
    </location>
</feature>
<dbReference type="Pfam" id="PF17667">
    <property type="entry name" value="Pkinase_fungal"/>
    <property type="match status" value="1"/>
</dbReference>
<feature type="compositionally biased region" description="Polar residues" evidence="1">
    <location>
        <begin position="1"/>
        <end position="13"/>
    </location>
</feature>
<evidence type="ECO:0000313" key="3">
    <source>
        <dbReference type="EMBL" id="KAJ3985535.1"/>
    </source>
</evidence>
<dbReference type="InterPro" id="IPR040976">
    <property type="entry name" value="Pkinase_fungal"/>
</dbReference>
<gene>
    <name evidence="3" type="ORF">F5890DRAFT_1146202</name>
</gene>
<proteinExistence type="predicted"/>
<sequence>MKGNTTTTKQLRASTPPPPTSVQSCKTPARPKTVLLSTFCTDPNLQNKYNELVSGLPKFIGEISVDDYFNHVLPPLPNSLENKVGVVCSILNENGTYNNATNRWKQFPQDPIVQSSHETQVFLPLAKIFDAVVHAAQQLHSGLKPNFKLVVDGYATSFSEPGGDSRPDGFFQITDKALSEMAKNCEVLMKKEGWKDVPKPSESSHRTTNETKESLQPSTNAGENPKRPPPPPIYRITSPQEFKKTSFSEDVDMDVDNSSKDIIKLMWNMSTLLASDPCRRFTLGFTIENRSFCLWILTRGTLLRAQAFDFIEDQCSLVRVFLSFAFSSTENMGWDPTITFSHCNSDNTRQYNIVVDEQVYRTVTTLSDYPDDNPLGRAARVWKVEDAQGNTRVLKDLWLEHDRLEEHRIYENIVKDVEQSAEPGFEKETMNAVLPHLLTPLGHCRVKVSGIADDDTTLVMLRGYDIKKAQATDLMRPSQANPAQKQSFAYSLPHDQDAEYVTQTSQDSGFQVPQRVVLQETRKIPNDQRYHYRIVFKEYATTIYDERSLSNIILALADVLIALQCIHLAGWVHRDISGGNLYYYKDRGLIGDLEYAKKVEDQSQYNVRTGTPHFMASEALSNRYSFYPIAPDPSPPLPRRRPLKAYAADVPALDVVKPAAPPFNHNALHDIESVWWVLVYTVLINDDAASQSQDASVRQKLMNKLFDGQLNNNSRLPFLRDPDFEKCLPSSFSSLAPALQKYAAHLAAAFSAAEKNYPIIEPLAISLIHSQCMEDFFTKGILERIKDVKLVHVKVRAQDVPGSGQKRFGKHLDEPEGSQRKKSR</sequence>
<organism evidence="3 4">
    <name type="scientific">Lentinula detonsa</name>
    <dbReference type="NCBI Taxonomy" id="2804962"/>
    <lineage>
        <taxon>Eukaryota</taxon>
        <taxon>Fungi</taxon>
        <taxon>Dikarya</taxon>
        <taxon>Basidiomycota</taxon>
        <taxon>Agaricomycotina</taxon>
        <taxon>Agaricomycetes</taxon>
        <taxon>Agaricomycetidae</taxon>
        <taxon>Agaricales</taxon>
        <taxon>Marasmiineae</taxon>
        <taxon>Omphalotaceae</taxon>
        <taxon>Lentinula</taxon>
    </lineage>
</organism>
<evidence type="ECO:0000259" key="2">
    <source>
        <dbReference type="Pfam" id="PF17667"/>
    </source>
</evidence>
<feature type="compositionally biased region" description="Basic and acidic residues" evidence="1">
    <location>
        <begin position="193"/>
        <end position="213"/>
    </location>
</feature>
<evidence type="ECO:0000313" key="4">
    <source>
        <dbReference type="Proteomes" id="UP001163850"/>
    </source>
</evidence>
<reference evidence="3" key="1">
    <citation type="submission" date="2022-08" db="EMBL/GenBank/DDBJ databases">
        <authorList>
            <consortium name="DOE Joint Genome Institute"/>
            <person name="Min B."/>
            <person name="Riley R."/>
            <person name="Sierra-Patev S."/>
            <person name="Naranjo-Ortiz M."/>
            <person name="Looney B."/>
            <person name="Konkel Z."/>
            <person name="Slot J.C."/>
            <person name="Sakamoto Y."/>
            <person name="Steenwyk J.L."/>
            <person name="Rokas A."/>
            <person name="Carro J."/>
            <person name="Camarero S."/>
            <person name="Ferreira P."/>
            <person name="Molpeceres G."/>
            <person name="Ruiz-Duenas F.J."/>
            <person name="Serrano A."/>
            <person name="Henrissat B."/>
            <person name="Drula E."/>
            <person name="Hughes K.W."/>
            <person name="Mata J.L."/>
            <person name="Ishikawa N.K."/>
            <person name="Vargas-Isla R."/>
            <person name="Ushijima S."/>
            <person name="Smith C.A."/>
            <person name="Ahrendt S."/>
            <person name="Andreopoulos W."/>
            <person name="He G."/>
            <person name="Labutti K."/>
            <person name="Lipzen A."/>
            <person name="Ng V."/>
            <person name="Sandor L."/>
            <person name="Barry K."/>
            <person name="Martinez A.T."/>
            <person name="Xiao Y."/>
            <person name="Gibbons J.G."/>
            <person name="Terashima K."/>
            <person name="Hibbett D.S."/>
            <person name="Grigoriev I.V."/>
        </authorList>
    </citation>
    <scope>NUCLEOTIDE SEQUENCE</scope>
    <source>
        <strain evidence="3">TFB7829</strain>
    </source>
</reference>
<comment type="caution">
    <text evidence="3">The sequence shown here is derived from an EMBL/GenBank/DDBJ whole genome shotgun (WGS) entry which is preliminary data.</text>
</comment>
<dbReference type="InterPro" id="IPR011009">
    <property type="entry name" value="Kinase-like_dom_sf"/>
</dbReference>
<name>A0AA38Q2H3_9AGAR</name>
<evidence type="ECO:0000256" key="1">
    <source>
        <dbReference type="SAM" id="MobiDB-lite"/>
    </source>
</evidence>
<feature type="compositionally biased region" description="Basic and acidic residues" evidence="1">
    <location>
        <begin position="810"/>
        <end position="824"/>
    </location>
</feature>